<evidence type="ECO:0000256" key="1">
    <source>
        <dbReference type="SAM" id="MobiDB-lite"/>
    </source>
</evidence>
<evidence type="ECO:0000313" key="3">
    <source>
        <dbReference type="Proteomes" id="UP001266305"/>
    </source>
</evidence>
<organism evidence="2 3">
    <name type="scientific">Saguinus oedipus</name>
    <name type="common">Cotton-top tamarin</name>
    <name type="synonym">Oedipomidas oedipus</name>
    <dbReference type="NCBI Taxonomy" id="9490"/>
    <lineage>
        <taxon>Eukaryota</taxon>
        <taxon>Metazoa</taxon>
        <taxon>Chordata</taxon>
        <taxon>Craniata</taxon>
        <taxon>Vertebrata</taxon>
        <taxon>Euteleostomi</taxon>
        <taxon>Mammalia</taxon>
        <taxon>Eutheria</taxon>
        <taxon>Euarchontoglires</taxon>
        <taxon>Primates</taxon>
        <taxon>Haplorrhini</taxon>
        <taxon>Platyrrhini</taxon>
        <taxon>Cebidae</taxon>
        <taxon>Callitrichinae</taxon>
        <taxon>Saguinus</taxon>
    </lineage>
</organism>
<feature type="compositionally biased region" description="Low complexity" evidence="1">
    <location>
        <begin position="1"/>
        <end position="29"/>
    </location>
</feature>
<protein>
    <submittedName>
        <fullName evidence="2">Uncharacterized protein</fullName>
    </submittedName>
</protein>
<proteinExistence type="predicted"/>
<sequence length="82" mass="9276">MKETSQLGKKIPGKGIQGKTQQGKAGQFQARQFEVRKGKKKQGNFRQGRERQCGAIPGKTLYSLREGKTRLFHSRQEMAIRG</sequence>
<accession>A0ABQ9TYF9</accession>
<gene>
    <name evidence="2" type="ORF">P7K49_032074</name>
</gene>
<name>A0ABQ9TYF9_SAGOE</name>
<reference evidence="2 3" key="1">
    <citation type="submission" date="2023-05" db="EMBL/GenBank/DDBJ databases">
        <title>B98-5 Cell Line De Novo Hybrid Assembly: An Optical Mapping Approach.</title>
        <authorList>
            <person name="Kananen K."/>
            <person name="Auerbach J.A."/>
            <person name="Kautto E."/>
            <person name="Blachly J.S."/>
        </authorList>
    </citation>
    <scope>NUCLEOTIDE SEQUENCE [LARGE SCALE GENOMIC DNA]</scope>
    <source>
        <strain evidence="2">B95-8</strain>
        <tissue evidence="2">Cell line</tissue>
    </source>
</reference>
<keyword evidence="3" id="KW-1185">Reference proteome</keyword>
<feature type="region of interest" description="Disordered" evidence="1">
    <location>
        <begin position="1"/>
        <end position="51"/>
    </location>
</feature>
<dbReference type="EMBL" id="JASSZA010000018">
    <property type="protein sequence ID" value="KAK2089408.1"/>
    <property type="molecule type" value="Genomic_DNA"/>
</dbReference>
<evidence type="ECO:0000313" key="2">
    <source>
        <dbReference type="EMBL" id="KAK2089408.1"/>
    </source>
</evidence>
<comment type="caution">
    <text evidence="2">The sequence shown here is derived from an EMBL/GenBank/DDBJ whole genome shotgun (WGS) entry which is preliminary data.</text>
</comment>
<dbReference type="Proteomes" id="UP001266305">
    <property type="component" value="Unassembled WGS sequence"/>
</dbReference>